<keyword evidence="1" id="KW-0472">Membrane</keyword>
<comment type="caution">
    <text evidence="2">The sequence shown here is derived from an EMBL/GenBank/DDBJ whole genome shotgun (WGS) entry which is preliminary data.</text>
</comment>
<dbReference type="Proteomes" id="UP000523105">
    <property type="component" value="Unassembled WGS sequence"/>
</dbReference>
<feature type="transmembrane region" description="Helical" evidence="1">
    <location>
        <begin position="6"/>
        <end position="28"/>
    </location>
</feature>
<feature type="transmembrane region" description="Helical" evidence="1">
    <location>
        <begin position="65"/>
        <end position="85"/>
    </location>
</feature>
<feature type="transmembrane region" description="Helical" evidence="1">
    <location>
        <begin position="40"/>
        <end position="59"/>
    </location>
</feature>
<evidence type="ECO:0000313" key="2">
    <source>
        <dbReference type="EMBL" id="NWJ43446.1"/>
    </source>
</evidence>
<proteinExistence type="predicted"/>
<name>A0A7K4MRC8_9ARCH</name>
<gene>
    <name evidence="2" type="ORF">HX837_04465</name>
</gene>
<keyword evidence="1" id="KW-0812">Transmembrane</keyword>
<dbReference type="EMBL" id="JACASV010000025">
    <property type="protein sequence ID" value="NWJ43446.1"/>
    <property type="molecule type" value="Genomic_DNA"/>
</dbReference>
<protein>
    <recommendedName>
        <fullName evidence="4">Holin</fullName>
    </recommendedName>
</protein>
<evidence type="ECO:0000256" key="1">
    <source>
        <dbReference type="SAM" id="Phobius"/>
    </source>
</evidence>
<evidence type="ECO:0000313" key="3">
    <source>
        <dbReference type="Proteomes" id="UP000523105"/>
    </source>
</evidence>
<dbReference type="AlphaFoldDB" id="A0A7K4MRC8"/>
<reference evidence="2 3" key="1">
    <citation type="journal article" date="2019" name="Environ. Microbiol.">
        <title>Genomics insights into ecotype formation of ammonia-oxidizing archaea in the deep ocean.</title>
        <authorList>
            <person name="Wang Y."/>
            <person name="Huang J.M."/>
            <person name="Cui G.J."/>
            <person name="Nunoura T."/>
            <person name="Takaki Y."/>
            <person name="Li W.L."/>
            <person name="Li J."/>
            <person name="Gao Z.M."/>
            <person name="Takai K."/>
            <person name="Zhang A.Q."/>
            <person name="Stepanauskas R."/>
        </authorList>
    </citation>
    <scope>NUCLEOTIDE SEQUENCE [LARGE SCALE GENOMIC DNA]</scope>
    <source>
        <strain evidence="2 3">L15b</strain>
    </source>
</reference>
<sequence length="107" mass="11869">METLLAIFGAKWCCVFASTMGGLTNGLVHTWLGWIKEAKNLAIAAIVGWIAAEFFIPALMEQFKFGVYTALAIAFFIGYSGIRLLPHLETQVFKRLDKIIGGDEKEK</sequence>
<evidence type="ECO:0008006" key="4">
    <source>
        <dbReference type="Google" id="ProtNLM"/>
    </source>
</evidence>
<organism evidence="2 3">
    <name type="scientific">Marine Group I thaumarchaeote</name>
    <dbReference type="NCBI Taxonomy" id="2511932"/>
    <lineage>
        <taxon>Archaea</taxon>
        <taxon>Nitrososphaerota</taxon>
        <taxon>Marine Group I</taxon>
    </lineage>
</organism>
<accession>A0A7K4MRC8</accession>
<keyword evidence="1" id="KW-1133">Transmembrane helix</keyword>